<dbReference type="STRING" id="1797245.A2949_02800"/>
<comment type="caution">
    <text evidence="2">The sequence shown here is derived from an EMBL/GenBank/DDBJ whole genome shotgun (WGS) entry which is preliminary data.</text>
</comment>
<name>A0A1F4XXC8_9BACT</name>
<dbReference type="EMBL" id="MEWZ01000029">
    <property type="protein sequence ID" value="OGC86196.1"/>
    <property type="molecule type" value="Genomic_DNA"/>
</dbReference>
<feature type="signal peptide" evidence="1">
    <location>
        <begin position="1"/>
        <end position="22"/>
    </location>
</feature>
<protein>
    <recommendedName>
        <fullName evidence="4">Ig-like domain-containing protein</fullName>
    </recommendedName>
</protein>
<evidence type="ECO:0008006" key="4">
    <source>
        <dbReference type="Google" id="ProtNLM"/>
    </source>
</evidence>
<organism evidence="2 3">
    <name type="scientific">Candidatus Adlerbacteria bacterium RIFCSPLOWO2_01_FULL_54_21b</name>
    <dbReference type="NCBI Taxonomy" id="1797245"/>
    <lineage>
        <taxon>Bacteria</taxon>
        <taxon>Candidatus Adleribacteriota</taxon>
    </lineage>
</organism>
<evidence type="ECO:0000313" key="3">
    <source>
        <dbReference type="Proteomes" id="UP000178585"/>
    </source>
</evidence>
<reference evidence="2 3" key="1">
    <citation type="journal article" date="2016" name="Nat. Commun.">
        <title>Thousands of microbial genomes shed light on interconnected biogeochemical processes in an aquifer system.</title>
        <authorList>
            <person name="Anantharaman K."/>
            <person name="Brown C.T."/>
            <person name="Hug L.A."/>
            <person name="Sharon I."/>
            <person name="Castelle C.J."/>
            <person name="Probst A.J."/>
            <person name="Thomas B.C."/>
            <person name="Singh A."/>
            <person name="Wilkins M.J."/>
            <person name="Karaoz U."/>
            <person name="Brodie E.L."/>
            <person name="Williams K.H."/>
            <person name="Hubbard S.S."/>
            <person name="Banfield J.F."/>
        </authorList>
    </citation>
    <scope>NUCLEOTIDE SEQUENCE [LARGE SCALE GENOMIC DNA]</scope>
</reference>
<sequence>MKKVLISIAVGLGFLVPAVVLAQSPTTGLLNVYVQVINPTGVAYSPSNFTVAVSGNSPSLTSFQGSQSGTLVSINPGSYAVTVINQYGFNPSYSVGCDNTVSAGQTQLCVITMSGGTFNPPTTLFPWTAAPPPLSCYNETPTVSLGQSARFSVQGGSGFTYNWSTATQNFPNIGPVLTTTFSVSGMQTVTVTNANQTAVCTVTVLPTYAPYAPLPAAPGTTLYQQYPQNYSAYVAPRMPNTGSEPSNGTEVAFAVVLVLGAAFMTYPYVKKALAVVVR</sequence>
<keyword evidence="1" id="KW-0732">Signal</keyword>
<gene>
    <name evidence="2" type="ORF">A2949_02800</name>
</gene>
<dbReference type="AlphaFoldDB" id="A0A1F4XXC8"/>
<evidence type="ECO:0000313" key="2">
    <source>
        <dbReference type="EMBL" id="OGC86196.1"/>
    </source>
</evidence>
<evidence type="ECO:0000256" key="1">
    <source>
        <dbReference type="SAM" id="SignalP"/>
    </source>
</evidence>
<accession>A0A1F4XXC8</accession>
<proteinExistence type="predicted"/>
<feature type="chain" id="PRO_5009515465" description="Ig-like domain-containing protein" evidence="1">
    <location>
        <begin position="23"/>
        <end position="278"/>
    </location>
</feature>
<dbReference type="Proteomes" id="UP000178585">
    <property type="component" value="Unassembled WGS sequence"/>
</dbReference>